<keyword evidence="6" id="KW-0131">Cell cycle</keyword>
<comment type="subcellular location">
    <subcellularLocation>
        <location evidence="1">Nucleus</location>
    </subcellularLocation>
</comment>
<dbReference type="STRING" id="45351.A7SSG0"/>
<organism evidence="10 11">
    <name type="scientific">Nematostella vectensis</name>
    <name type="common">Starlet sea anemone</name>
    <dbReference type="NCBI Taxonomy" id="45351"/>
    <lineage>
        <taxon>Eukaryota</taxon>
        <taxon>Metazoa</taxon>
        <taxon>Cnidaria</taxon>
        <taxon>Anthozoa</taxon>
        <taxon>Hexacorallia</taxon>
        <taxon>Actiniaria</taxon>
        <taxon>Edwardsiidae</taxon>
        <taxon>Nematostella</taxon>
    </lineage>
</organism>
<evidence type="ECO:0000256" key="3">
    <source>
        <dbReference type="ARBA" id="ARBA00022618"/>
    </source>
</evidence>
<dbReference type="InterPro" id="IPR045091">
    <property type="entry name" value="Mad2-like"/>
</dbReference>
<keyword evidence="4" id="KW-0498">Mitosis</keyword>
<comment type="similarity">
    <text evidence="2">Belongs to the MAD2 family.</text>
</comment>
<dbReference type="PhylomeDB" id="A7SSG0"/>
<keyword evidence="5" id="KW-0539">Nucleus</keyword>
<dbReference type="SUPFAM" id="SSF56019">
    <property type="entry name" value="The spindle assembly checkpoint protein mad2"/>
    <property type="match status" value="1"/>
</dbReference>
<dbReference type="HOGENOM" id="CLU_072097_0_0_1"/>
<protein>
    <recommendedName>
        <fullName evidence="7">Mitotic spindle assembly checkpoint protein MAD2A</fullName>
    </recommendedName>
    <alternativeName>
        <fullName evidence="8">Mitotic arrest deficient 2-like protein 1</fullName>
    </alternativeName>
</protein>
<dbReference type="GO" id="GO:0000776">
    <property type="term" value="C:kinetochore"/>
    <property type="evidence" value="ECO:0000318"/>
    <property type="project" value="GO_Central"/>
</dbReference>
<dbReference type="PANTHER" id="PTHR11842">
    <property type="entry name" value="MITOTIC SPINDLE ASSEMBLY CHECKPOINT PROTEIN MAD2"/>
    <property type="match status" value="1"/>
</dbReference>
<dbReference type="GO" id="GO:1990728">
    <property type="term" value="C:mitotic spindle assembly checkpoint MAD1-MAD2 complex"/>
    <property type="evidence" value="ECO:0007669"/>
    <property type="project" value="UniProtKB-ARBA"/>
</dbReference>
<dbReference type="PANTHER" id="PTHR11842:SF11">
    <property type="entry name" value="MITOTIC SPINDLE ASSEMBLY CHECKPOINT PROTEIN MAD2A"/>
    <property type="match status" value="1"/>
</dbReference>
<dbReference type="OMA" id="WQFDVEI"/>
<evidence type="ECO:0000256" key="8">
    <source>
        <dbReference type="ARBA" id="ARBA00076594"/>
    </source>
</evidence>
<sequence>MAATKLDSAITLKGSTETVMEFFGYGINSILFQRGVYPPETFKRVEQYGLTLFVSDEPQLKEYLSSVMEQIKDWLYNKTIQRIVLVISNNDKDEVLERWQFDIECDKTMTEESKPREKSLKDVKREIRDVMRQISATVTFLPLLDGPCSFDLLIYTDKDQNVPEMWEESGPRIINDSEEVRLRSFTTTVHKVDTMVSYKSGD</sequence>
<evidence type="ECO:0000256" key="4">
    <source>
        <dbReference type="ARBA" id="ARBA00022776"/>
    </source>
</evidence>
<dbReference type="eggNOG" id="KOG3285">
    <property type="taxonomic scope" value="Eukaryota"/>
</dbReference>
<keyword evidence="3" id="KW-0132">Cell division</keyword>
<evidence type="ECO:0000256" key="1">
    <source>
        <dbReference type="ARBA" id="ARBA00004123"/>
    </source>
</evidence>
<dbReference type="GO" id="GO:0005634">
    <property type="term" value="C:nucleus"/>
    <property type="evidence" value="ECO:0007669"/>
    <property type="project" value="UniProtKB-SubCell"/>
</dbReference>
<evidence type="ECO:0000256" key="6">
    <source>
        <dbReference type="ARBA" id="ARBA00023306"/>
    </source>
</evidence>
<dbReference type="AlphaFoldDB" id="A7SSG0"/>
<evidence type="ECO:0000256" key="2">
    <source>
        <dbReference type="ARBA" id="ARBA00010348"/>
    </source>
</evidence>
<gene>
    <name evidence="10" type="ORF">NEMVEDRAFT_v1g235892</name>
</gene>
<accession>A7SSG0</accession>
<evidence type="ECO:0000256" key="5">
    <source>
        <dbReference type="ARBA" id="ARBA00023242"/>
    </source>
</evidence>
<evidence type="ECO:0000313" key="11">
    <source>
        <dbReference type="Proteomes" id="UP000001593"/>
    </source>
</evidence>
<proteinExistence type="inferred from homology"/>
<dbReference type="InterPro" id="IPR003511">
    <property type="entry name" value="HORMA_dom"/>
</dbReference>
<evidence type="ECO:0000313" key="10">
    <source>
        <dbReference type="EMBL" id="EDO33364.1"/>
    </source>
</evidence>
<dbReference type="InterPro" id="IPR036570">
    <property type="entry name" value="HORMA_dom_sf"/>
</dbReference>
<dbReference type="OrthoDB" id="1806at2759"/>
<keyword evidence="11" id="KW-1185">Reference proteome</keyword>
<dbReference type="Pfam" id="PF02301">
    <property type="entry name" value="HORMA"/>
    <property type="match status" value="1"/>
</dbReference>
<dbReference type="FunFam" id="3.30.900.10:FF:000002">
    <property type="entry name" value="Mitotic spindle assembly checkpoint protein MAD2A"/>
    <property type="match status" value="1"/>
</dbReference>
<evidence type="ECO:0000256" key="7">
    <source>
        <dbReference type="ARBA" id="ARBA00068928"/>
    </source>
</evidence>
<dbReference type="Gene3D" id="3.30.900.10">
    <property type="entry name" value="HORMA domain"/>
    <property type="match status" value="1"/>
</dbReference>
<dbReference type="GO" id="GO:0051301">
    <property type="term" value="P:cell division"/>
    <property type="evidence" value="ECO:0007669"/>
    <property type="project" value="UniProtKB-KW"/>
</dbReference>
<dbReference type="KEGG" id="nve:5504561"/>
<dbReference type="PROSITE" id="PS50815">
    <property type="entry name" value="HORMA"/>
    <property type="match status" value="1"/>
</dbReference>
<dbReference type="InParanoid" id="A7SSG0"/>
<reference evidence="10 11" key="1">
    <citation type="journal article" date="2007" name="Science">
        <title>Sea anemone genome reveals ancestral eumetazoan gene repertoire and genomic organization.</title>
        <authorList>
            <person name="Putnam N.H."/>
            <person name="Srivastava M."/>
            <person name="Hellsten U."/>
            <person name="Dirks B."/>
            <person name="Chapman J."/>
            <person name="Salamov A."/>
            <person name="Terry A."/>
            <person name="Shapiro H."/>
            <person name="Lindquist E."/>
            <person name="Kapitonov V.V."/>
            <person name="Jurka J."/>
            <person name="Genikhovich G."/>
            <person name="Grigoriev I.V."/>
            <person name="Lucas S.M."/>
            <person name="Steele R.E."/>
            <person name="Finnerty J.R."/>
            <person name="Technau U."/>
            <person name="Martindale M.Q."/>
            <person name="Rokhsar D.S."/>
        </authorList>
    </citation>
    <scope>NUCLEOTIDE SEQUENCE [LARGE SCALE GENOMIC DNA]</scope>
    <source>
        <strain evidence="11">CH2 X CH6</strain>
    </source>
</reference>
<dbReference type="Proteomes" id="UP000001593">
    <property type="component" value="Unassembled WGS sequence"/>
</dbReference>
<feature type="domain" description="HORMA" evidence="9">
    <location>
        <begin position="13"/>
        <end position="196"/>
    </location>
</feature>
<name>A7SSG0_NEMVE</name>
<dbReference type="FunCoup" id="A7SSG0">
    <property type="interactions" value="480"/>
</dbReference>
<dbReference type="EMBL" id="DS469776">
    <property type="protein sequence ID" value="EDO33364.1"/>
    <property type="molecule type" value="Genomic_DNA"/>
</dbReference>
<dbReference type="GO" id="GO:0007094">
    <property type="term" value="P:mitotic spindle assembly checkpoint signaling"/>
    <property type="evidence" value="ECO:0000318"/>
    <property type="project" value="GO_Central"/>
</dbReference>
<evidence type="ECO:0000259" key="9">
    <source>
        <dbReference type="PROSITE" id="PS50815"/>
    </source>
</evidence>